<evidence type="ECO:0000256" key="1">
    <source>
        <dbReference type="SAM" id="MobiDB-lite"/>
    </source>
</evidence>
<feature type="domain" description="CKK" evidence="2">
    <location>
        <begin position="12"/>
        <end position="151"/>
    </location>
</feature>
<dbReference type="InterPro" id="IPR014797">
    <property type="entry name" value="CKK_CAMSAP"/>
</dbReference>
<reference evidence="4" key="1">
    <citation type="journal article" date="2010" name="Genome Biol.">
        <title>Genome sequence of the necrotrophic plant pathogen Pythium ultimum reveals original pathogenicity mechanisms and effector repertoire.</title>
        <authorList>
            <person name="Levesque C.A."/>
            <person name="Brouwer H."/>
            <person name="Cano L."/>
            <person name="Hamilton J.P."/>
            <person name="Holt C."/>
            <person name="Huitema E."/>
            <person name="Raffaele S."/>
            <person name="Robideau G.P."/>
            <person name="Thines M."/>
            <person name="Win J."/>
            <person name="Zerillo M.M."/>
            <person name="Beakes G.W."/>
            <person name="Boore J.L."/>
            <person name="Busam D."/>
            <person name="Dumas B."/>
            <person name="Ferriera S."/>
            <person name="Fuerstenberg S.I."/>
            <person name="Gachon C.M."/>
            <person name="Gaulin E."/>
            <person name="Govers F."/>
            <person name="Grenville-Briggs L."/>
            <person name="Horner N."/>
            <person name="Hostetler J."/>
            <person name="Jiang R.H."/>
            <person name="Johnson J."/>
            <person name="Krajaejun T."/>
            <person name="Lin H."/>
            <person name="Meijer H.J."/>
            <person name="Moore B."/>
            <person name="Morris P."/>
            <person name="Phuntmart V."/>
            <person name="Puiu D."/>
            <person name="Shetty J."/>
            <person name="Stajich J.E."/>
            <person name="Tripathy S."/>
            <person name="Wawra S."/>
            <person name="van West P."/>
            <person name="Whitty B.R."/>
            <person name="Coutinho P.M."/>
            <person name="Henrissat B."/>
            <person name="Martin F."/>
            <person name="Thomas P.D."/>
            <person name="Tyler B.M."/>
            <person name="De Vries R.P."/>
            <person name="Kamoun S."/>
            <person name="Yandell M."/>
            <person name="Tisserat N."/>
            <person name="Buell C.R."/>
        </authorList>
    </citation>
    <scope>NUCLEOTIDE SEQUENCE</scope>
    <source>
        <strain evidence="4">DAOM:BR144</strain>
    </source>
</reference>
<evidence type="ECO:0000259" key="2">
    <source>
        <dbReference type="PROSITE" id="PS51508"/>
    </source>
</evidence>
<organism evidence="3 4">
    <name type="scientific">Globisporangium ultimum (strain ATCC 200006 / CBS 805.95 / DAOM BR144)</name>
    <name type="common">Pythium ultimum</name>
    <dbReference type="NCBI Taxonomy" id="431595"/>
    <lineage>
        <taxon>Eukaryota</taxon>
        <taxon>Sar</taxon>
        <taxon>Stramenopiles</taxon>
        <taxon>Oomycota</taxon>
        <taxon>Peronosporomycetes</taxon>
        <taxon>Pythiales</taxon>
        <taxon>Pythiaceae</taxon>
        <taxon>Globisporangium</taxon>
    </lineage>
</organism>
<dbReference type="PANTHER" id="PTHR21595:SF0">
    <property type="entry name" value="PATRONIN"/>
    <property type="match status" value="1"/>
</dbReference>
<dbReference type="SMART" id="SM01051">
    <property type="entry name" value="CAMSAP_CKK"/>
    <property type="match status" value="1"/>
</dbReference>
<name>K3X992_GLOUD</name>
<dbReference type="InParanoid" id="K3X992"/>
<dbReference type="EnsemblProtists" id="PYU1_T013791">
    <property type="protein sequence ID" value="PYU1_T013791"/>
    <property type="gene ID" value="PYU1_G013762"/>
</dbReference>
<dbReference type="AlphaFoldDB" id="K3X992"/>
<dbReference type="InterPro" id="IPR032940">
    <property type="entry name" value="CAMSAP"/>
</dbReference>
<feature type="compositionally biased region" description="Low complexity" evidence="1">
    <location>
        <begin position="1"/>
        <end position="17"/>
    </location>
</feature>
<reference evidence="4" key="2">
    <citation type="submission" date="2010-04" db="EMBL/GenBank/DDBJ databases">
        <authorList>
            <person name="Buell R."/>
            <person name="Hamilton J."/>
            <person name="Hostetler J."/>
        </authorList>
    </citation>
    <scope>NUCLEOTIDE SEQUENCE [LARGE SCALE GENOMIC DNA]</scope>
    <source>
        <strain evidence="4">DAOM:BR144</strain>
    </source>
</reference>
<proteinExistence type="predicted"/>
<dbReference type="STRING" id="431595.K3X992"/>
<dbReference type="GO" id="GO:0008017">
    <property type="term" value="F:microtubule binding"/>
    <property type="evidence" value="ECO:0007669"/>
    <property type="project" value="InterPro"/>
</dbReference>
<dbReference type="SUPFAM" id="SSF50346">
    <property type="entry name" value="PRC-barrel domain"/>
    <property type="match status" value="1"/>
</dbReference>
<dbReference type="eggNOG" id="KOG3654">
    <property type="taxonomic scope" value="Eukaryota"/>
</dbReference>
<dbReference type="Pfam" id="PF08683">
    <property type="entry name" value="CAMSAP_CKK"/>
    <property type="match status" value="1"/>
</dbReference>
<dbReference type="InterPro" id="IPR011033">
    <property type="entry name" value="PRC_barrel-like_sf"/>
</dbReference>
<accession>K3X992</accession>
<dbReference type="InterPro" id="IPR038209">
    <property type="entry name" value="CKK_dom_sf"/>
</dbReference>
<dbReference type="Proteomes" id="UP000019132">
    <property type="component" value="Unassembled WGS sequence"/>
</dbReference>
<sequence>MEHESSSTATTSLSATKASKKPSNRKLIQNALEYTLLAGGSMERDRLAALQAMTLSTCENFIVLLKSTRELKFRALYEHHTDRQHVVKLFALTPNSPPVLTCDVIGQFFKYNTGKKEFTAIDSRSFTMRTDACALKDEIVFKKKSGNTIARLL</sequence>
<keyword evidence="4" id="KW-1185">Reference proteome</keyword>
<evidence type="ECO:0000313" key="3">
    <source>
        <dbReference type="EnsemblProtists" id="PYU1_T013791"/>
    </source>
</evidence>
<dbReference type="HOGENOM" id="CLU_123696_0_0_1"/>
<dbReference type="OMA" id="IERCECN"/>
<reference evidence="3" key="3">
    <citation type="submission" date="2015-02" db="UniProtKB">
        <authorList>
            <consortium name="EnsemblProtists"/>
        </authorList>
    </citation>
    <scope>IDENTIFICATION</scope>
    <source>
        <strain evidence="3">DAOM BR144</strain>
    </source>
</reference>
<dbReference type="PROSITE" id="PS51508">
    <property type="entry name" value="CKK"/>
    <property type="match status" value="1"/>
</dbReference>
<dbReference type="EMBL" id="GL376614">
    <property type="status" value="NOT_ANNOTATED_CDS"/>
    <property type="molecule type" value="Genomic_DNA"/>
</dbReference>
<protein>
    <recommendedName>
        <fullName evidence="2">CKK domain-containing protein</fullName>
    </recommendedName>
</protein>
<evidence type="ECO:0000313" key="4">
    <source>
        <dbReference type="Proteomes" id="UP000019132"/>
    </source>
</evidence>
<dbReference type="Gene3D" id="3.10.20.360">
    <property type="entry name" value="CKK domain"/>
    <property type="match status" value="1"/>
</dbReference>
<dbReference type="VEuPathDB" id="FungiDB:PYU1_G013762"/>
<feature type="region of interest" description="Disordered" evidence="1">
    <location>
        <begin position="1"/>
        <end position="21"/>
    </location>
</feature>
<dbReference type="PANTHER" id="PTHR21595">
    <property type="entry name" value="PATRONIN"/>
    <property type="match status" value="1"/>
</dbReference>
<dbReference type="GO" id="GO:0005516">
    <property type="term" value="F:calmodulin binding"/>
    <property type="evidence" value="ECO:0007669"/>
    <property type="project" value="InterPro"/>
</dbReference>